<evidence type="ECO:0000256" key="1">
    <source>
        <dbReference type="SAM" id="MobiDB-lite"/>
    </source>
</evidence>
<dbReference type="HOGENOM" id="CLU_1510889_0_0_1"/>
<evidence type="ECO:0000313" key="2">
    <source>
        <dbReference type="EMBL" id="EKG16842.1"/>
    </source>
</evidence>
<dbReference type="OrthoDB" id="10481610at2759"/>
<dbReference type="AlphaFoldDB" id="K2RVS9"/>
<feature type="compositionally biased region" description="Polar residues" evidence="1">
    <location>
        <begin position="158"/>
        <end position="178"/>
    </location>
</feature>
<name>K2RVS9_MACPH</name>
<dbReference type="VEuPathDB" id="FungiDB:MPH_05945"/>
<feature type="region of interest" description="Disordered" evidence="1">
    <location>
        <begin position="1"/>
        <end position="31"/>
    </location>
</feature>
<accession>K2RVS9</accession>
<feature type="region of interest" description="Disordered" evidence="1">
    <location>
        <begin position="81"/>
        <end position="178"/>
    </location>
</feature>
<comment type="caution">
    <text evidence="2">The sequence shown here is derived from an EMBL/GenBank/DDBJ whole genome shotgun (WGS) entry which is preliminary data.</text>
</comment>
<protein>
    <submittedName>
        <fullName evidence="2">Uncharacterized protein</fullName>
    </submittedName>
</protein>
<feature type="compositionally biased region" description="Polar residues" evidence="1">
    <location>
        <begin position="19"/>
        <end position="28"/>
    </location>
</feature>
<gene>
    <name evidence="2" type="ORF">MPH_05945</name>
</gene>
<feature type="compositionally biased region" description="Low complexity" evidence="1">
    <location>
        <begin position="100"/>
        <end position="115"/>
    </location>
</feature>
<sequence>MDKSSSPRQSESPPMPNISEPTYEQSATEPGAVTMRWKVNVAIDLDVSELGEAFRVAGVEANHDQIANVAEAIMHIMARKAPQAHQMPLSSPLQAPPVQPIQSPSAQDAPSSAPIEAQSSLQGTPADIPSVSTPGVAEPPSLPVEVQPVASDLLSSLPDVSTSIPEGQNTLPGTQARR</sequence>
<organism evidence="2 3">
    <name type="scientific">Macrophomina phaseolina (strain MS6)</name>
    <name type="common">Charcoal rot fungus</name>
    <dbReference type="NCBI Taxonomy" id="1126212"/>
    <lineage>
        <taxon>Eukaryota</taxon>
        <taxon>Fungi</taxon>
        <taxon>Dikarya</taxon>
        <taxon>Ascomycota</taxon>
        <taxon>Pezizomycotina</taxon>
        <taxon>Dothideomycetes</taxon>
        <taxon>Dothideomycetes incertae sedis</taxon>
        <taxon>Botryosphaeriales</taxon>
        <taxon>Botryosphaeriaceae</taxon>
        <taxon>Macrophomina</taxon>
    </lineage>
</organism>
<dbReference type="InParanoid" id="K2RVS9"/>
<evidence type="ECO:0000313" key="3">
    <source>
        <dbReference type="Proteomes" id="UP000007129"/>
    </source>
</evidence>
<feature type="compositionally biased region" description="Polar residues" evidence="1">
    <location>
        <begin position="1"/>
        <end position="12"/>
    </location>
</feature>
<proteinExistence type="predicted"/>
<dbReference type="EMBL" id="AHHD01000260">
    <property type="protein sequence ID" value="EKG16842.1"/>
    <property type="molecule type" value="Genomic_DNA"/>
</dbReference>
<dbReference type="Proteomes" id="UP000007129">
    <property type="component" value="Unassembled WGS sequence"/>
</dbReference>
<reference evidence="2 3" key="1">
    <citation type="journal article" date="2012" name="BMC Genomics">
        <title>Tools to kill: Genome of one of the most destructive plant pathogenic fungi Macrophomina phaseolina.</title>
        <authorList>
            <person name="Islam M.S."/>
            <person name="Haque M.S."/>
            <person name="Islam M.M."/>
            <person name="Emdad E.M."/>
            <person name="Halim A."/>
            <person name="Hossen Q.M.M."/>
            <person name="Hossain M.Z."/>
            <person name="Ahmed B."/>
            <person name="Rahim S."/>
            <person name="Rahman M.S."/>
            <person name="Alam M.M."/>
            <person name="Hou S."/>
            <person name="Wan X."/>
            <person name="Saito J.A."/>
            <person name="Alam M."/>
        </authorList>
    </citation>
    <scope>NUCLEOTIDE SEQUENCE [LARGE SCALE GENOMIC DNA]</scope>
    <source>
        <strain evidence="2 3">MS6</strain>
    </source>
</reference>